<keyword evidence="1" id="KW-1133">Transmembrane helix</keyword>
<protein>
    <submittedName>
        <fullName evidence="2">DUF3301 domain-containing protein</fullName>
    </submittedName>
</protein>
<organism evidence="2 3">
    <name type="scientific">Opacimonas viscosa</name>
    <dbReference type="NCBI Taxonomy" id="2961944"/>
    <lineage>
        <taxon>Bacteria</taxon>
        <taxon>Pseudomonadati</taxon>
        <taxon>Pseudomonadota</taxon>
        <taxon>Gammaproteobacteria</taxon>
        <taxon>Alteromonadales</taxon>
        <taxon>Alteromonadaceae</taxon>
        <taxon>Opacimonas</taxon>
    </lineage>
</organism>
<sequence length="106" mass="12547">MAISLLEILLIVIFCALTVWFWRIRENAERVRQFAQQYCQNHHLQFISIARKNITFWPKNDKKVGLIEYSFCFSGDKETAYEGIISVYKGKIKQIDLPAYRINEDV</sequence>
<comment type="caution">
    <text evidence="2">The sequence shown here is derived from an EMBL/GenBank/DDBJ whole genome shotgun (WGS) entry which is preliminary data.</text>
</comment>
<dbReference type="InterPro" id="IPR021732">
    <property type="entry name" value="DUF3301"/>
</dbReference>
<dbReference type="EMBL" id="JANATA010000002">
    <property type="protein sequence ID" value="MCP3427762.1"/>
    <property type="molecule type" value="Genomic_DNA"/>
</dbReference>
<proteinExistence type="predicted"/>
<name>A0AA42BLN1_9ALTE</name>
<keyword evidence="1" id="KW-0472">Membrane</keyword>
<keyword evidence="1" id="KW-0812">Transmembrane</keyword>
<evidence type="ECO:0000313" key="2">
    <source>
        <dbReference type="EMBL" id="MCP3427762.1"/>
    </source>
</evidence>
<evidence type="ECO:0000256" key="1">
    <source>
        <dbReference type="SAM" id="Phobius"/>
    </source>
</evidence>
<accession>A0AA42BLN1</accession>
<dbReference type="Pfam" id="PF11743">
    <property type="entry name" value="DUF3301"/>
    <property type="match status" value="1"/>
</dbReference>
<gene>
    <name evidence="2" type="ORF">NLF92_02260</name>
</gene>
<evidence type="ECO:0000313" key="3">
    <source>
        <dbReference type="Proteomes" id="UP001165413"/>
    </source>
</evidence>
<feature type="transmembrane region" description="Helical" evidence="1">
    <location>
        <begin position="6"/>
        <end position="24"/>
    </location>
</feature>
<dbReference type="Proteomes" id="UP001165413">
    <property type="component" value="Unassembled WGS sequence"/>
</dbReference>
<dbReference type="RefSeq" id="WP_254098438.1">
    <property type="nucleotide sequence ID" value="NZ_JANATA010000002.1"/>
</dbReference>
<keyword evidence="3" id="KW-1185">Reference proteome</keyword>
<dbReference type="AlphaFoldDB" id="A0AA42BLN1"/>
<reference evidence="2" key="1">
    <citation type="submission" date="2022-07" db="EMBL/GenBank/DDBJ databases">
        <title>Characterization of the Novel Bacterium Alteromonas immobilis LMIT006 and Alteromonas gregis LMIT007.</title>
        <authorList>
            <person name="Lin X."/>
        </authorList>
    </citation>
    <scope>NUCLEOTIDE SEQUENCE</scope>
    <source>
        <strain evidence="2">LMIT007</strain>
    </source>
</reference>